<dbReference type="InterPro" id="IPR024434">
    <property type="entry name" value="TSCPD_dom"/>
</dbReference>
<evidence type="ECO:0000256" key="2">
    <source>
        <dbReference type="ARBA" id="ARBA00012274"/>
    </source>
</evidence>
<reference evidence="7" key="1">
    <citation type="submission" date="2021-10" db="EMBL/GenBank/DDBJ databases">
        <title>Anaerobic single-cell dispensing facilitates the cultivation of human gut bacteria.</title>
        <authorList>
            <person name="Afrizal A."/>
        </authorList>
    </citation>
    <scope>NUCLEOTIDE SEQUENCE</scope>
    <source>
        <strain evidence="7">CLA-AA-H272</strain>
    </source>
</reference>
<comment type="caution">
    <text evidence="7">The sequence shown here is derived from an EMBL/GenBank/DDBJ whole genome shotgun (WGS) entry which is preliminary data.</text>
</comment>
<feature type="domain" description="TSCPD" evidence="6">
    <location>
        <begin position="4"/>
        <end position="80"/>
    </location>
</feature>
<dbReference type="GO" id="GO:0004748">
    <property type="term" value="F:ribonucleoside-diphosphate reductase activity, thioredoxin disulfide as acceptor"/>
    <property type="evidence" value="ECO:0007669"/>
    <property type="project" value="UniProtKB-EC"/>
</dbReference>
<evidence type="ECO:0000259" key="6">
    <source>
        <dbReference type="Pfam" id="PF12637"/>
    </source>
</evidence>
<dbReference type="AlphaFoldDB" id="A0AAE3AIL3"/>
<evidence type="ECO:0000256" key="4">
    <source>
        <dbReference type="ARBA" id="ARBA00022741"/>
    </source>
</evidence>
<evidence type="ECO:0000256" key="5">
    <source>
        <dbReference type="ARBA" id="ARBA00047754"/>
    </source>
</evidence>
<comment type="similarity">
    <text evidence="1">Belongs to the ribonucleoside diphosphate reductase class-2 family.</text>
</comment>
<sequence>MTYTYTPRGVCSRKMTVELENGVIKSVSVEGGCNGNLQGISRLVVGMNAQDAIERMKGIHCGPKPTSCPDQMAHALEEALAAERA</sequence>
<proteinExistence type="inferred from homology"/>
<accession>A0AAE3AIL3</accession>
<dbReference type="EMBL" id="JAJEPW010000063">
    <property type="protein sequence ID" value="MCC2130688.1"/>
    <property type="molecule type" value="Genomic_DNA"/>
</dbReference>
<keyword evidence="3" id="KW-0237">DNA synthesis</keyword>
<gene>
    <name evidence="7" type="ORF">LKD37_14420</name>
</gene>
<keyword evidence="4" id="KW-0547">Nucleotide-binding</keyword>
<evidence type="ECO:0000313" key="7">
    <source>
        <dbReference type="EMBL" id="MCC2130688.1"/>
    </source>
</evidence>
<dbReference type="InterPro" id="IPR023806">
    <property type="entry name" value="CHP03905"/>
</dbReference>
<dbReference type="Pfam" id="PF12637">
    <property type="entry name" value="TSCPD"/>
    <property type="match status" value="1"/>
</dbReference>
<organism evidence="7 8">
    <name type="scientific">Brotocaccenecus cirricatena</name>
    <dbReference type="NCBI Taxonomy" id="3064195"/>
    <lineage>
        <taxon>Bacteria</taxon>
        <taxon>Bacillati</taxon>
        <taxon>Bacillota</taxon>
        <taxon>Clostridia</taxon>
        <taxon>Eubacteriales</taxon>
        <taxon>Oscillospiraceae</taxon>
        <taxon>Brotocaccenecus</taxon>
    </lineage>
</organism>
<dbReference type="GO" id="GO:0000166">
    <property type="term" value="F:nucleotide binding"/>
    <property type="evidence" value="ECO:0007669"/>
    <property type="project" value="UniProtKB-KW"/>
</dbReference>
<dbReference type="GO" id="GO:0071897">
    <property type="term" value="P:DNA biosynthetic process"/>
    <property type="evidence" value="ECO:0007669"/>
    <property type="project" value="UniProtKB-KW"/>
</dbReference>
<comment type="catalytic activity">
    <reaction evidence="5">
        <text>a 2'-deoxyribonucleoside 5'-diphosphate + [thioredoxin]-disulfide + H2O = a ribonucleoside 5'-diphosphate + [thioredoxin]-dithiol</text>
        <dbReference type="Rhea" id="RHEA:23252"/>
        <dbReference type="Rhea" id="RHEA-COMP:10698"/>
        <dbReference type="Rhea" id="RHEA-COMP:10700"/>
        <dbReference type="ChEBI" id="CHEBI:15377"/>
        <dbReference type="ChEBI" id="CHEBI:29950"/>
        <dbReference type="ChEBI" id="CHEBI:50058"/>
        <dbReference type="ChEBI" id="CHEBI:57930"/>
        <dbReference type="ChEBI" id="CHEBI:73316"/>
        <dbReference type="EC" id="1.17.4.1"/>
    </reaction>
</comment>
<dbReference type="NCBIfam" id="TIGR03905">
    <property type="entry name" value="TIGR03905_4_Cys"/>
    <property type="match status" value="1"/>
</dbReference>
<dbReference type="Proteomes" id="UP001199319">
    <property type="component" value="Unassembled WGS sequence"/>
</dbReference>
<evidence type="ECO:0000313" key="8">
    <source>
        <dbReference type="Proteomes" id="UP001199319"/>
    </source>
</evidence>
<name>A0AAE3AIL3_9FIRM</name>
<dbReference type="RefSeq" id="WP_302929841.1">
    <property type="nucleotide sequence ID" value="NZ_JAJEPW010000063.1"/>
</dbReference>
<evidence type="ECO:0000256" key="1">
    <source>
        <dbReference type="ARBA" id="ARBA00007405"/>
    </source>
</evidence>
<protein>
    <recommendedName>
        <fullName evidence="2">ribonucleoside-diphosphate reductase</fullName>
        <ecNumber evidence="2">1.17.4.1</ecNumber>
    </recommendedName>
</protein>
<keyword evidence="8" id="KW-1185">Reference proteome</keyword>
<dbReference type="EC" id="1.17.4.1" evidence="2"/>
<evidence type="ECO:0000256" key="3">
    <source>
        <dbReference type="ARBA" id="ARBA00022634"/>
    </source>
</evidence>